<dbReference type="OrthoDB" id="393128at2"/>
<feature type="domain" description="Lipoprotein-associated type-17" evidence="2">
    <location>
        <begin position="44"/>
        <end position="128"/>
    </location>
</feature>
<dbReference type="HOGENOM" id="CLU_841508_0_0_14"/>
<keyword evidence="1" id="KW-0732">Signal</keyword>
<dbReference type="Proteomes" id="UP000009072">
    <property type="component" value="Chromosome"/>
</dbReference>
<organism evidence="3 4">
    <name type="scientific">Mycoplasma mobile (strain ATCC 43663 / 163K / NCTC 11711)</name>
    <name type="common">Mesomycoplasma mobile</name>
    <dbReference type="NCBI Taxonomy" id="267748"/>
    <lineage>
        <taxon>Bacteria</taxon>
        <taxon>Bacillati</taxon>
        <taxon>Mycoplasmatota</taxon>
        <taxon>Mycoplasmoidales</taxon>
        <taxon>Metamycoplasmataceae</taxon>
        <taxon>Mesomycoplasma</taxon>
    </lineage>
</organism>
<gene>
    <name evidence="3" type="primary">mvspH</name>
    <name evidence="3" type="ordered locus">MMOB3330</name>
</gene>
<dbReference type="Pfam" id="PF04200">
    <property type="entry name" value="Lipoprotein_17"/>
    <property type="match status" value="3"/>
</dbReference>
<evidence type="ECO:0000256" key="1">
    <source>
        <dbReference type="SAM" id="SignalP"/>
    </source>
</evidence>
<reference evidence="3 4" key="1">
    <citation type="journal article" date="2004" name="Genome Res.">
        <title>The complete genome and proteome of Mycoplasma mobile.</title>
        <authorList>
            <person name="Jaffe J.D."/>
            <person name="Stange-Thomann N."/>
            <person name="Smith C."/>
            <person name="DeCaprio D."/>
            <person name="Fisher S."/>
            <person name="Butler J."/>
            <person name="Calvo S."/>
            <person name="Elkins T."/>
            <person name="FitzGerald M.G."/>
            <person name="Hafez N."/>
            <person name="Kodira C.D."/>
            <person name="Major J."/>
            <person name="Wang S."/>
            <person name="Wilkinson J."/>
            <person name="Nicol R."/>
            <person name="Nusbaum C."/>
            <person name="Birren B."/>
            <person name="Berg H.C."/>
            <person name="Church G.M."/>
        </authorList>
    </citation>
    <scope>NUCLEOTIDE SEQUENCE [LARGE SCALE GENOMIC DNA]</scope>
    <source>
        <strain evidence="4">ATCC 43663 / 163K / NCTC 11711</strain>
    </source>
</reference>
<dbReference type="InterPro" id="IPR007326">
    <property type="entry name" value="Lipoprotein-assoc_dom"/>
</dbReference>
<accession>Q6KHV7</accession>
<dbReference type="AlphaFoldDB" id="Q6KHV7"/>
<feature type="chain" id="PRO_5004275541" evidence="1">
    <location>
        <begin position="27"/>
        <end position="330"/>
    </location>
</feature>
<keyword evidence="4" id="KW-1185">Reference proteome</keyword>
<evidence type="ECO:0000259" key="2">
    <source>
        <dbReference type="Pfam" id="PF04200"/>
    </source>
</evidence>
<dbReference type="KEGG" id="mmo:MMOB3330"/>
<protein>
    <submittedName>
        <fullName evidence="3">Variable surface protein mvspH</fullName>
    </submittedName>
</protein>
<proteinExistence type="predicted"/>
<dbReference type="RefSeq" id="WP_011264853.1">
    <property type="nucleotide sequence ID" value="NC_006908.1"/>
</dbReference>
<sequence>MKIKNKYLIGIGTLSTIAILPITVVACGTTTSESAENFKKIDLELEKIISANFKVTNNTKLASEINAANLQTEITKNFNNTINSVNFTYSISTKTAINDEIGTLTLTLTGQIGTDSRTKEITITGFETATQRKAKIKVELEKLNLVKIGAFATTLPSEVKLDNVNTFFEALPEANGVSFKSSLISLENNVDGTLTITIEGSIGKVIETKTFPITGFQKLDQRNQILDNELAKIANLTLKGDFATTLPSEVTADNIRELITTPEPINGVIFRIFWTPQNEEEKNLSDSTGTLKFRIDAFTNENPLIFRDKEFSVSGFRMNSQSLLGEIKKI</sequence>
<feature type="signal peptide" evidence="1">
    <location>
        <begin position="1"/>
        <end position="26"/>
    </location>
</feature>
<dbReference type="PROSITE" id="PS51257">
    <property type="entry name" value="PROKAR_LIPOPROTEIN"/>
    <property type="match status" value="1"/>
</dbReference>
<dbReference type="EMBL" id="AE017308">
    <property type="protein sequence ID" value="AAT27819.1"/>
    <property type="molecule type" value="Genomic_DNA"/>
</dbReference>
<feature type="domain" description="Lipoprotein-associated type-17" evidence="2">
    <location>
        <begin position="229"/>
        <end position="317"/>
    </location>
</feature>
<evidence type="ECO:0000313" key="4">
    <source>
        <dbReference type="Proteomes" id="UP000009072"/>
    </source>
</evidence>
<feature type="domain" description="Lipoprotein-associated type-17" evidence="2">
    <location>
        <begin position="144"/>
        <end position="218"/>
    </location>
</feature>
<evidence type="ECO:0000313" key="3">
    <source>
        <dbReference type="EMBL" id="AAT27819.1"/>
    </source>
</evidence>
<dbReference type="eggNOG" id="ENOG5031ZJ9">
    <property type="taxonomic scope" value="Bacteria"/>
</dbReference>
<name>Q6KHV7_MYCM1</name>